<sequence>MKRNVLIIGAGGVAQVVAHKCAQHNDRLGDLNIASRMRAKCEAIIASVHEKNAMKVPGTFAAHAVDAMDSAAVAALIRETGAQIVINVGSAFVNMTVLEACIETGAAYLDTAIHEDPEKICETPPWYGNYEWQRRDRCKAAGVTAILGIGFDPGVVNAYARVAEGMLDKITSIDIVDINAGSHGKWFATNFDPEINFREFTGTVYSWQNGGWQTNKMFEVGQTWDLPVVGEQKAYLTGHDEVHSLSARYKDADVRFWMGFGDHYINVFTVLKNLGLLSEQPVKTAEGQEVIPLKVVKAVLPDPASLAPNYTGKTCIGDVVKGVKDGQQAEVFIYNVADHKEAFEEVGSQGISYTAGVPPVTAALLIADGTWDVGTMVNVEELDPKPFINLLNTMGLPSRIKDAQGDRPLEF</sequence>
<dbReference type="EMBL" id="BMYI01000009">
    <property type="protein sequence ID" value="GHC27643.1"/>
    <property type="molecule type" value="Genomic_DNA"/>
</dbReference>
<name>A0ABQ3FJZ6_9RHOB</name>
<evidence type="ECO:0000259" key="1">
    <source>
        <dbReference type="Pfam" id="PF03435"/>
    </source>
</evidence>
<organism evidence="3 4">
    <name type="scientific">Gemmobacter nanjingensis</name>
    <dbReference type="NCBI Taxonomy" id="488454"/>
    <lineage>
        <taxon>Bacteria</taxon>
        <taxon>Pseudomonadati</taxon>
        <taxon>Pseudomonadota</taxon>
        <taxon>Alphaproteobacteria</taxon>
        <taxon>Rhodobacterales</taxon>
        <taxon>Paracoccaceae</taxon>
        <taxon>Gemmobacter</taxon>
    </lineage>
</organism>
<protein>
    <submittedName>
        <fullName evidence="3">Saccharopine dehydrogenase</fullName>
    </submittedName>
</protein>
<evidence type="ECO:0000259" key="2">
    <source>
        <dbReference type="Pfam" id="PF16653"/>
    </source>
</evidence>
<proteinExistence type="predicted"/>
<reference evidence="4" key="1">
    <citation type="journal article" date="2019" name="Int. J. Syst. Evol. Microbiol.">
        <title>The Global Catalogue of Microorganisms (GCM) 10K type strain sequencing project: providing services to taxonomists for standard genome sequencing and annotation.</title>
        <authorList>
            <consortium name="The Broad Institute Genomics Platform"/>
            <consortium name="The Broad Institute Genome Sequencing Center for Infectious Disease"/>
            <person name="Wu L."/>
            <person name="Ma J."/>
        </authorList>
    </citation>
    <scope>NUCLEOTIDE SEQUENCE [LARGE SCALE GENOMIC DNA]</scope>
    <source>
        <strain evidence="4">KCTC 23298</strain>
    </source>
</reference>
<dbReference type="PANTHER" id="PTHR43796">
    <property type="entry name" value="CARBOXYNORSPERMIDINE SYNTHASE"/>
    <property type="match status" value="1"/>
</dbReference>
<keyword evidence="4" id="KW-1185">Reference proteome</keyword>
<dbReference type="PANTHER" id="PTHR43796:SF2">
    <property type="entry name" value="CARBOXYNORSPERMIDINE SYNTHASE"/>
    <property type="match status" value="1"/>
</dbReference>
<dbReference type="InterPro" id="IPR005097">
    <property type="entry name" value="Sacchrp_dh_NADP-bd"/>
</dbReference>
<feature type="domain" description="Saccharopine dehydrogenase NADP binding" evidence="1">
    <location>
        <begin position="5"/>
        <end position="146"/>
    </location>
</feature>
<dbReference type="RefSeq" id="WP_189381483.1">
    <property type="nucleotide sequence ID" value="NZ_BMYI01000009.1"/>
</dbReference>
<dbReference type="SUPFAM" id="SSF51735">
    <property type="entry name" value="NAD(P)-binding Rossmann-fold domains"/>
    <property type="match status" value="1"/>
</dbReference>
<comment type="caution">
    <text evidence="3">The sequence shown here is derived from an EMBL/GenBank/DDBJ whole genome shotgun (WGS) entry which is preliminary data.</text>
</comment>
<dbReference type="InterPro" id="IPR036291">
    <property type="entry name" value="NAD(P)-bd_dom_sf"/>
</dbReference>
<dbReference type="Proteomes" id="UP000658305">
    <property type="component" value="Unassembled WGS sequence"/>
</dbReference>
<dbReference type="Pfam" id="PF16653">
    <property type="entry name" value="Sacchrp_dh_C"/>
    <property type="match status" value="1"/>
</dbReference>
<evidence type="ECO:0000313" key="3">
    <source>
        <dbReference type="EMBL" id="GHC27643.1"/>
    </source>
</evidence>
<dbReference type="InterPro" id="IPR032095">
    <property type="entry name" value="Sacchrp_dh-like_C"/>
</dbReference>
<dbReference type="Gene3D" id="3.40.50.720">
    <property type="entry name" value="NAD(P)-binding Rossmann-like Domain"/>
    <property type="match status" value="1"/>
</dbReference>
<feature type="domain" description="Saccharopine dehydrogenase-like C-terminal" evidence="2">
    <location>
        <begin position="150"/>
        <end position="395"/>
    </location>
</feature>
<evidence type="ECO:0000313" key="4">
    <source>
        <dbReference type="Proteomes" id="UP000658305"/>
    </source>
</evidence>
<dbReference type="Pfam" id="PF03435">
    <property type="entry name" value="Sacchrp_dh_NADP"/>
    <property type="match status" value="1"/>
</dbReference>
<gene>
    <name evidence="3" type="ORF">GCM10007291_29760</name>
</gene>
<dbReference type="Gene3D" id="3.30.360.10">
    <property type="entry name" value="Dihydrodipicolinate Reductase, domain 2"/>
    <property type="match status" value="1"/>
</dbReference>
<accession>A0ABQ3FJZ6</accession>